<accession>A0A0F8Y9L2</accession>
<comment type="caution">
    <text evidence="1">The sequence shown here is derived from an EMBL/GenBank/DDBJ whole genome shotgun (WGS) entry which is preliminary data.</text>
</comment>
<feature type="non-terminal residue" evidence="1">
    <location>
        <position position="52"/>
    </location>
</feature>
<sequence>MNINSIIKIWERIQNDYPRLLDYPDFTQLEDETCSAIIEKFDVWTKKNKDNI</sequence>
<dbReference type="AlphaFoldDB" id="A0A0F8Y9L2"/>
<gene>
    <name evidence="1" type="ORF">LCGC14_2846870</name>
</gene>
<reference evidence="1" key="1">
    <citation type="journal article" date="2015" name="Nature">
        <title>Complex archaea that bridge the gap between prokaryotes and eukaryotes.</title>
        <authorList>
            <person name="Spang A."/>
            <person name="Saw J.H."/>
            <person name="Jorgensen S.L."/>
            <person name="Zaremba-Niedzwiedzka K."/>
            <person name="Martijn J."/>
            <person name="Lind A.E."/>
            <person name="van Eijk R."/>
            <person name="Schleper C."/>
            <person name="Guy L."/>
            <person name="Ettema T.J."/>
        </authorList>
    </citation>
    <scope>NUCLEOTIDE SEQUENCE</scope>
</reference>
<organism evidence="1">
    <name type="scientific">marine sediment metagenome</name>
    <dbReference type="NCBI Taxonomy" id="412755"/>
    <lineage>
        <taxon>unclassified sequences</taxon>
        <taxon>metagenomes</taxon>
        <taxon>ecological metagenomes</taxon>
    </lineage>
</organism>
<evidence type="ECO:0000313" key="1">
    <source>
        <dbReference type="EMBL" id="KKK78107.1"/>
    </source>
</evidence>
<protein>
    <submittedName>
        <fullName evidence="1">Uncharacterized protein</fullName>
    </submittedName>
</protein>
<dbReference type="EMBL" id="LAZR01054646">
    <property type="protein sequence ID" value="KKK78107.1"/>
    <property type="molecule type" value="Genomic_DNA"/>
</dbReference>
<name>A0A0F8Y9L2_9ZZZZ</name>
<proteinExistence type="predicted"/>